<comment type="caution">
    <text evidence="3">The sequence shown here is derived from an EMBL/GenBank/DDBJ whole genome shotgun (WGS) entry which is preliminary data.</text>
</comment>
<sequence>MAAPVSTDDSRKQWVSRVQTGAREQAGERLYNVVITRIPSRTLRVAWLRLFGATIGEGTTIRMGTRVLGLRSLVVGAHCAIGAGCLLDARGQVTIHDDVEIESNVQMISGQHVVDSDDFGTTYCPIVVGHHAWIAGRSMVVVGVRIGAGAVVGAASLVRDDVAPLAVVAGVPARPIGVRDAALDYHPARSPRLT</sequence>
<keyword evidence="4" id="KW-1185">Reference proteome</keyword>
<proteinExistence type="predicted"/>
<keyword evidence="1 3" id="KW-0808">Transferase</keyword>
<name>A0ABS2KZ72_9NOCA</name>
<dbReference type="Gene3D" id="2.160.10.10">
    <property type="entry name" value="Hexapeptide repeat proteins"/>
    <property type="match status" value="1"/>
</dbReference>
<dbReference type="InterPro" id="IPR051159">
    <property type="entry name" value="Hexapeptide_acetyltransf"/>
</dbReference>
<dbReference type="PANTHER" id="PTHR23416">
    <property type="entry name" value="SIALIC ACID SYNTHASE-RELATED"/>
    <property type="match status" value="1"/>
</dbReference>
<dbReference type="CDD" id="cd04647">
    <property type="entry name" value="LbH_MAT_like"/>
    <property type="match status" value="1"/>
</dbReference>
<organism evidence="3 4">
    <name type="scientific">Rhodococcoides corynebacterioides</name>
    <dbReference type="NCBI Taxonomy" id="53972"/>
    <lineage>
        <taxon>Bacteria</taxon>
        <taxon>Bacillati</taxon>
        <taxon>Actinomycetota</taxon>
        <taxon>Actinomycetes</taxon>
        <taxon>Mycobacteriales</taxon>
        <taxon>Nocardiaceae</taxon>
        <taxon>Rhodococcoides</taxon>
    </lineage>
</organism>
<evidence type="ECO:0000313" key="3">
    <source>
        <dbReference type="EMBL" id="MBM7417240.1"/>
    </source>
</evidence>
<keyword evidence="3" id="KW-0012">Acyltransferase</keyword>
<evidence type="ECO:0000313" key="4">
    <source>
        <dbReference type="Proteomes" id="UP000703038"/>
    </source>
</evidence>
<accession>A0ABS2KZ72</accession>
<protein>
    <submittedName>
        <fullName evidence="3">Maltose O-acetyltransferase</fullName>
        <ecNumber evidence="3">2.3.1.79</ecNumber>
    </submittedName>
</protein>
<dbReference type="InterPro" id="IPR018357">
    <property type="entry name" value="Hexapep_transf_CS"/>
</dbReference>
<dbReference type="EMBL" id="JAFBBK010000001">
    <property type="protein sequence ID" value="MBM7417240.1"/>
    <property type="molecule type" value="Genomic_DNA"/>
</dbReference>
<gene>
    <name evidence="3" type="ORF">JOE42_003973</name>
</gene>
<reference evidence="3 4" key="1">
    <citation type="submission" date="2021-01" db="EMBL/GenBank/DDBJ databases">
        <title>Genomics of switchgrass bacterial isolates.</title>
        <authorList>
            <person name="Shade A."/>
        </authorList>
    </citation>
    <scope>NUCLEOTIDE SEQUENCE [LARGE SCALE GENOMIC DNA]</scope>
    <source>
        <strain evidence="3 4">PvP111</strain>
    </source>
</reference>
<dbReference type="InterPro" id="IPR011004">
    <property type="entry name" value="Trimer_LpxA-like_sf"/>
</dbReference>
<dbReference type="RefSeq" id="WP_239532501.1">
    <property type="nucleotide sequence ID" value="NZ_JAFBBK010000001.1"/>
</dbReference>
<dbReference type="GO" id="GO:0008925">
    <property type="term" value="F:maltose O-acetyltransferase activity"/>
    <property type="evidence" value="ECO:0007669"/>
    <property type="project" value="UniProtKB-EC"/>
</dbReference>
<evidence type="ECO:0000256" key="1">
    <source>
        <dbReference type="ARBA" id="ARBA00022679"/>
    </source>
</evidence>
<dbReference type="PROSITE" id="PS00101">
    <property type="entry name" value="HEXAPEP_TRANSFERASES"/>
    <property type="match status" value="1"/>
</dbReference>
<dbReference type="EC" id="2.3.1.79" evidence="3"/>
<dbReference type="SUPFAM" id="SSF51161">
    <property type="entry name" value="Trimeric LpxA-like enzymes"/>
    <property type="match status" value="1"/>
</dbReference>
<keyword evidence="2" id="KW-0677">Repeat</keyword>
<dbReference type="Proteomes" id="UP000703038">
    <property type="component" value="Unassembled WGS sequence"/>
</dbReference>
<evidence type="ECO:0000256" key="2">
    <source>
        <dbReference type="ARBA" id="ARBA00022737"/>
    </source>
</evidence>